<dbReference type="PROSITE" id="PS50011">
    <property type="entry name" value="PROTEIN_KINASE_DOM"/>
    <property type="match status" value="1"/>
</dbReference>
<organism evidence="8 9">
    <name type="scientific">Hyalangium rubrum</name>
    <dbReference type="NCBI Taxonomy" id="3103134"/>
    <lineage>
        <taxon>Bacteria</taxon>
        <taxon>Pseudomonadati</taxon>
        <taxon>Myxococcota</taxon>
        <taxon>Myxococcia</taxon>
        <taxon>Myxococcales</taxon>
        <taxon>Cystobacterineae</taxon>
        <taxon>Archangiaceae</taxon>
        <taxon>Hyalangium</taxon>
    </lineage>
</organism>
<keyword evidence="6" id="KW-1133">Transmembrane helix</keyword>
<evidence type="ECO:0000256" key="1">
    <source>
        <dbReference type="ARBA" id="ARBA00022679"/>
    </source>
</evidence>
<name>A0ABU5H3Q5_9BACT</name>
<dbReference type="Proteomes" id="UP001291309">
    <property type="component" value="Unassembled WGS sequence"/>
</dbReference>
<protein>
    <submittedName>
        <fullName evidence="8">Serine/threonine-protein kinase</fullName>
        <ecNumber evidence="8">2.7.11.1</ecNumber>
    </submittedName>
</protein>
<keyword evidence="2" id="KW-0547">Nucleotide-binding</keyword>
<evidence type="ECO:0000256" key="2">
    <source>
        <dbReference type="ARBA" id="ARBA00022741"/>
    </source>
</evidence>
<dbReference type="PANTHER" id="PTHR43289:SF6">
    <property type="entry name" value="SERINE_THREONINE-PROTEIN KINASE NEKL-3"/>
    <property type="match status" value="1"/>
</dbReference>
<dbReference type="Gene3D" id="3.30.200.20">
    <property type="entry name" value="Phosphorylase Kinase, domain 1"/>
    <property type="match status" value="1"/>
</dbReference>
<evidence type="ECO:0000256" key="4">
    <source>
        <dbReference type="ARBA" id="ARBA00022840"/>
    </source>
</evidence>
<feature type="region of interest" description="Disordered" evidence="5">
    <location>
        <begin position="293"/>
        <end position="314"/>
    </location>
</feature>
<keyword evidence="6" id="KW-0812">Transmembrane</keyword>
<evidence type="ECO:0000313" key="9">
    <source>
        <dbReference type="Proteomes" id="UP001291309"/>
    </source>
</evidence>
<dbReference type="GO" id="GO:0004674">
    <property type="term" value="F:protein serine/threonine kinase activity"/>
    <property type="evidence" value="ECO:0007669"/>
    <property type="project" value="UniProtKB-EC"/>
</dbReference>
<dbReference type="RefSeq" id="WP_321546820.1">
    <property type="nucleotide sequence ID" value="NZ_JAXIVS010000005.1"/>
</dbReference>
<dbReference type="SUPFAM" id="SSF56112">
    <property type="entry name" value="Protein kinase-like (PK-like)"/>
    <property type="match status" value="1"/>
</dbReference>
<keyword evidence="9" id="KW-1185">Reference proteome</keyword>
<dbReference type="EMBL" id="JAXIVS010000005">
    <property type="protein sequence ID" value="MDY7228095.1"/>
    <property type="molecule type" value="Genomic_DNA"/>
</dbReference>
<dbReference type="Gene3D" id="1.10.510.10">
    <property type="entry name" value="Transferase(Phosphotransferase) domain 1"/>
    <property type="match status" value="1"/>
</dbReference>
<keyword evidence="3 8" id="KW-0418">Kinase</keyword>
<dbReference type="SMART" id="SM00220">
    <property type="entry name" value="S_TKc"/>
    <property type="match status" value="1"/>
</dbReference>
<dbReference type="CDD" id="cd14014">
    <property type="entry name" value="STKc_PknB_like"/>
    <property type="match status" value="1"/>
</dbReference>
<keyword evidence="4" id="KW-0067">ATP-binding</keyword>
<dbReference type="InterPro" id="IPR011009">
    <property type="entry name" value="Kinase-like_dom_sf"/>
</dbReference>
<feature type="transmembrane region" description="Helical" evidence="6">
    <location>
        <begin position="319"/>
        <end position="341"/>
    </location>
</feature>
<reference evidence="8 9" key="1">
    <citation type="submission" date="2023-12" db="EMBL/GenBank/DDBJ databases">
        <title>the genome sequence of Hyalangium sp. s54d21.</title>
        <authorList>
            <person name="Zhang X."/>
        </authorList>
    </citation>
    <scope>NUCLEOTIDE SEQUENCE [LARGE SCALE GENOMIC DNA]</scope>
    <source>
        <strain evidence="9">s54d21</strain>
    </source>
</reference>
<feature type="domain" description="Protein kinase" evidence="7">
    <location>
        <begin position="19"/>
        <end position="285"/>
    </location>
</feature>
<sequence length="455" mass="49167">MTKPAGPQAPRSGEVLGRWRLCGRAGRGSFGTVFRAELTAEPSTQAALKVARGPDDPRFAREAHLLATASSPHLPRLLDKGEWCSQDGFCYPYVVMQWVEGMPLYAVRNERALTNAFAARVLCHVARALAELHRLGGMHRDVKGDNILVSPEGDAVLVDLGASWHAGANPLTDTSIPPGTEAYRSPELLRFRRRYRRKPDAHYQSHPSDDLYALGVTAYRLVTGTYPAPLTDADTSSVEPPPFLSPSELATVSPELEKLILQVLSKDKEKRGSAAELAQSLEEVATRVGATPIEASPSVVDTEKTERPGPRRRPKAPAWLPWVSIGVGVGGILVLFGVVLYPPQPSRPWIAEGWEAHPPPSVTPDAGVGEEAVVSVVQAPRMPSAASVLGLPMPKAPLPGQKKPPCSKRSEREALGACWTVLKVDPPCEKEGYELDGLCVRASFDAPRQPTSEQP</sequence>
<keyword evidence="1 8" id="KW-0808">Transferase</keyword>
<dbReference type="PANTHER" id="PTHR43289">
    <property type="entry name" value="MITOGEN-ACTIVATED PROTEIN KINASE KINASE KINASE 20-RELATED"/>
    <property type="match status" value="1"/>
</dbReference>
<evidence type="ECO:0000259" key="7">
    <source>
        <dbReference type="PROSITE" id="PS50011"/>
    </source>
</evidence>
<evidence type="ECO:0000256" key="5">
    <source>
        <dbReference type="SAM" id="MobiDB-lite"/>
    </source>
</evidence>
<dbReference type="EC" id="2.7.11.1" evidence="8"/>
<evidence type="ECO:0000256" key="3">
    <source>
        <dbReference type="ARBA" id="ARBA00022777"/>
    </source>
</evidence>
<dbReference type="InterPro" id="IPR000719">
    <property type="entry name" value="Prot_kinase_dom"/>
</dbReference>
<keyword evidence="6" id="KW-0472">Membrane</keyword>
<dbReference type="Pfam" id="PF00069">
    <property type="entry name" value="Pkinase"/>
    <property type="match status" value="1"/>
</dbReference>
<accession>A0ABU5H3Q5</accession>
<evidence type="ECO:0000313" key="8">
    <source>
        <dbReference type="EMBL" id="MDY7228095.1"/>
    </source>
</evidence>
<comment type="caution">
    <text evidence="8">The sequence shown here is derived from an EMBL/GenBank/DDBJ whole genome shotgun (WGS) entry which is preliminary data.</text>
</comment>
<gene>
    <name evidence="8" type="ORF">SYV04_16875</name>
</gene>
<proteinExistence type="predicted"/>
<evidence type="ECO:0000256" key="6">
    <source>
        <dbReference type="SAM" id="Phobius"/>
    </source>
</evidence>